<reference evidence="2" key="1">
    <citation type="submission" date="2022-03" db="EMBL/GenBank/DDBJ databases">
        <authorList>
            <person name="Tunstrom K."/>
        </authorList>
    </citation>
    <scope>NUCLEOTIDE SEQUENCE</scope>
</reference>
<evidence type="ECO:0000313" key="3">
    <source>
        <dbReference type="Proteomes" id="UP001153954"/>
    </source>
</evidence>
<dbReference type="SUPFAM" id="SSF56219">
    <property type="entry name" value="DNase I-like"/>
    <property type="match status" value="1"/>
</dbReference>
<feature type="domain" description="Endonuclease/exonuclease/phosphatase" evidence="1">
    <location>
        <begin position="83"/>
        <end position="201"/>
    </location>
</feature>
<evidence type="ECO:0000313" key="2">
    <source>
        <dbReference type="EMBL" id="CAH2083332.1"/>
    </source>
</evidence>
<dbReference type="Gene3D" id="3.60.10.10">
    <property type="entry name" value="Endonuclease/exonuclease/phosphatase"/>
    <property type="match status" value="1"/>
</dbReference>
<dbReference type="Pfam" id="PF14529">
    <property type="entry name" value="Exo_endo_phos_2"/>
    <property type="match status" value="1"/>
</dbReference>
<evidence type="ECO:0000259" key="1">
    <source>
        <dbReference type="Pfam" id="PF14529"/>
    </source>
</evidence>
<keyword evidence="3" id="KW-1185">Reference proteome</keyword>
<dbReference type="InterPro" id="IPR036691">
    <property type="entry name" value="Endo/exonu/phosph_ase_sf"/>
</dbReference>
<dbReference type="Proteomes" id="UP001153954">
    <property type="component" value="Unassembled WGS sequence"/>
</dbReference>
<dbReference type="EMBL" id="CAKOGL010000001">
    <property type="protein sequence ID" value="CAH2083332.1"/>
    <property type="molecule type" value="Genomic_DNA"/>
</dbReference>
<dbReference type="InterPro" id="IPR005135">
    <property type="entry name" value="Endo/exonuclease/phosphatase"/>
</dbReference>
<accession>A0AAU9TCV4</accession>
<protein>
    <recommendedName>
        <fullName evidence="1">Endonuclease/exonuclease/phosphatase domain-containing protein</fullName>
    </recommendedName>
</protein>
<gene>
    <name evidence="2" type="ORF">EEDITHA_LOCUS64</name>
</gene>
<dbReference type="AlphaFoldDB" id="A0AAU9TCV4"/>
<comment type="caution">
    <text evidence="2">The sequence shown here is derived from an EMBL/GenBank/DDBJ whole genome shotgun (WGS) entry which is preliminary data.</text>
</comment>
<proteinExistence type="predicted"/>
<dbReference type="PANTHER" id="PTHR19446">
    <property type="entry name" value="REVERSE TRANSCRIPTASES"/>
    <property type="match status" value="1"/>
</dbReference>
<dbReference type="CDD" id="cd09077">
    <property type="entry name" value="R1-I-EN"/>
    <property type="match status" value="1"/>
</dbReference>
<name>A0AAU9TCV4_EUPED</name>
<organism evidence="2 3">
    <name type="scientific">Euphydryas editha</name>
    <name type="common">Edith's checkerspot</name>
    <dbReference type="NCBI Taxonomy" id="104508"/>
    <lineage>
        <taxon>Eukaryota</taxon>
        <taxon>Metazoa</taxon>
        <taxon>Ecdysozoa</taxon>
        <taxon>Arthropoda</taxon>
        <taxon>Hexapoda</taxon>
        <taxon>Insecta</taxon>
        <taxon>Pterygota</taxon>
        <taxon>Neoptera</taxon>
        <taxon>Endopterygota</taxon>
        <taxon>Lepidoptera</taxon>
        <taxon>Glossata</taxon>
        <taxon>Ditrysia</taxon>
        <taxon>Papilionoidea</taxon>
        <taxon>Nymphalidae</taxon>
        <taxon>Nymphalinae</taxon>
        <taxon>Euphydryas</taxon>
    </lineage>
</organism>
<sequence length="560" mass="63310">MAKVLQINLQRCRLALDLLLARNRDYGADIVLVSEQYHSVSGPNWLCDPSGTAAIWVPELGRFSVKDNGSRDGIVWASTPAVSFVSCYFTPNEPIADFRKRVDDLERVIRHLEGEIVIGGDFNAKSIVWSMEYSDTRGNELLDMMESLDLVIVNRGNTPTFRRCGVRDSILDLTFATQRIAGVISDWVVLEKYTASDHQYISYSVHNLEGKPRTVPERRMERIGWKVSRIDEGAFQKAVSDKIVTSPDLSVKSREDVERLVGRLMDAIVAGCDASMPRRSAGSRRKPVYWWTDEIALLRTECLRLRRKALRSRKRSTGQQRNDEYKAAKKRLVMAIKASKERRWKAICKEVDDDLWGNGYRIVTQKFVGRSPVAPMEPHVMEKIVQTLFPEHEERVYTQSVVSDDECPRFSAAELRNVIGCFKGGKAPGPDGIPVEVYKVLMKQHGQLLLDTYNACIRAGVFPKRWKLQRLVLLDKGKGSAYTSSSYRPLCMLDVGGKIFESLIRNRLRKEVADVGGLAGNQHGFRPSRSTIGAISEALSFTRRAWMESSDPPSVYNDDI</sequence>
<dbReference type="GO" id="GO:0003824">
    <property type="term" value="F:catalytic activity"/>
    <property type="evidence" value="ECO:0007669"/>
    <property type="project" value="InterPro"/>
</dbReference>